<keyword evidence="2" id="KW-1185">Reference proteome</keyword>
<accession>A0A9K3NPS6</accession>
<dbReference type="AlphaFoldDB" id="A0A9K3NPS6"/>
<organism evidence="1 2">
    <name type="scientific">Helianthus annuus</name>
    <name type="common">Common sunflower</name>
    <dbReference type="NCBI Taxonomy" id="4232"/>
    <lineage>
        <taxon>Eukaryota</taxon>
        <taxon>Viridiplantae</taxon>
        <taxon>Streptophyta</taxon>
        <taxon>Embryophyta</taxon>
        <taxon>Tracheophyta</taxon>
        <taxon>Spermatophyta</taxon>
        <taxon>Magnoliopsida</taxon>
        <taxon>eudicotyledons</taxon>
        <taxon>Gunneridae</taxon>
        <taxon>Pentapetalae</taxon>
        <taxon>asterids</taxon>
        <taxon>campanulids</taxon>
        <taxon>Asterales</taxon>
        <taxon>Asteraceae</taxon>
        <taxon>Asteroideae</taxon>
        <taxon>Heliantheae alliance</taxon>
        <taxon>Heliantheae</taxon>
        <taxon>Helianthus</taxon>
    </lineage>
</organism>
<comment type="caution">
    <text evidence="1">The sequence shown here is derived from an EMBL/GenBank/DDBJ whole genome shotgun (WGS) entry which is preliminary data.</text>
</comment>
<name>A0A9K3NPS6_HELAN</name>
<reference evidence="1" key="1">
    <citation type="journal article" date="2017" name="Nature">
        <title>The sunflower genome provides insights into oil metabolism, flowering and Asterid evolution.</title>
        <authorList>
            <person name="Badouin H."/>
            <person name="Gouzy J."/>
            <person name="Grassa C.J."/>
            <person name="Murat F."/>
            <person name="Staton S.E."/>
            <person name="Cottret L."/>
            <person name="Lelandais-Briere C."/>
            <person name="Owens G.L."/>
            <person name="Carrere S."/>
            <person name="Mayjonade B."/>
            <person name="Legrand L."/>
            <person name="Gill N."/>
            <person name="Kane N.C."/>
            <person name="Bowers J.E."/>
            <person name="Hubner S."/>
            <person name="Bellec A."/>
            <person name="Berard A."/>
            <person name="Berges H."/>
            <person name="Blanchet N."/>
            <person name="Boniface M.C."/>
            <person name="Brunel D."/>
            <person name="Catrice O."/>
            <person name="Chaidir N."/>
            <person name="Claudel C."/>
            <person name="Donnadieu C."/>
            <person name="Faraut T."/>
            <person name="Fievet G."/>
            <person name="Helmstetter N."/>
            <person name="King M."/>
            <person name="Knapp S.J."/>
            <person name="Lai Z."/>
            <person name="Le Paslier M.C."/>
            <person name="Lippi Y."/>
            <person name="Lorenzon L."/>
            <person name="Mandel J.R."/>
            <person name="Marage G."/>
            <person name="Marchand G."/>
            <person name="Marquand E."/>
            <person name="Bret-Mestries E."/>
            <person name="Morien E."/>
            <person name="Nambeesan S."/>
            <person name="Nguyen T."/>
            <person name="Pegot-Espagnet P."/>
            <person name="Pouilly N."/>
            <person name="Raftis F."/>
            <person name="Sallet E."/>
            <person name="Schiex T."/>
            <person name="Thomas J."/>
            <person name="Vandecasteele C."/>
            <person name="Vares D."/>
            <person name="Vear F."/>
            <person name="Vautrin S."/>
            <person name="Crespi M."/>
            <person name="Mangin B."/>
            <person name="Burke J.M."/>
            <person name="Salse J."/>
            <person name="Munos S."/>
            <person name="Vincourt P."/>
            <person name="Rieseberg L.H."/>
            <person name="Langlade N.B."/>
        </authorList>
    </citation>
    <scope>NUCLEOTIDE SEQUENCE</scope>
    <source>
        <tissue evidence="1">Leaves</tissue>
    </source>
</reference>
<proteinExistence type="predicted"/>
<reference evidence="1" key="2">
    <citation type="submission" date="2020-06" db="EMBL/GenBank/DDBJ databases">
        <title>Helianthus annuus Genome sequencing and assembly Release 2.</title>
        <authorList>
            <person name="Gouzy J."/>
            <person name="Langlade N."/>
            <person name="Munos S."/>
        </authorList>
    </citation>
    <scope>NUCLEOTIDE SEQUENCE</scope>
    <source>
        <tissue evidence="1">Leaves</tissue>
    </source>
</reference>
<dbReference type="Proteomes" id="UP000215914">
    <property type="component" value="Unassembled WGS sequence"/>
</dbReference>
<dbReference type="EMBL" id="MNCJ02000320">
    <property type="protein sequence ID" value="KAF5806963.1"/>
    <property type="molecule type" value="Genomic_DNA"/>
</dbReference>
<dbReference type="Gramene" id="mRNA:HanXRQr2_Chr05g0227681">
    <property type="protein sequence ID" value="mRNA:HanXRQr2_Chr05g0227681"/>
    <property type="gene ID" value="HanXRQr2_Chr05g0227681"/>
</dbReference>
<gene>
    <name evidence="1" type="ORF">HanXRQr2_Chr05g0227681</name>
</gene>
<sequence length="40" mass="4379">MGSKRPRFDDSASRRKILIGGLAKDTTIGTLLTILQSMET</sequence>
<evidence type="ECO:0000313" key="1">
    <source>
        <dbReference type="EMBL" id="KAF5806963.1"/>
    </source>
</evidence>
<protein>
    <submittedName>
        <fullName evidence="1">Uncharacterized protein</fullName>
    </submittedName>
</protein>
<evidence type="ECO:0000313" key="2">
    <source>
        <dbReference type="Proteomes" id="UP000215914"/>
    </source>
</evidence>